<dbReference type="SMART" id="SM00110">
    <property type="entry name" value="C1Q"/>
    <property type="match status" value="1"/>
</dbReference>
<dbReference type="InterPro" id="IPR001073">
    <property type="entry name" value="C1q_dom"/>
</dbReference>
<dbReference type="PANTHER" id="PTHR22923">
    <property type="entry name" value="CEREBELLIN-RELATED"/>
    <property type="match status" value="1"/>
</dbReference>
<dbReference type="PROSITE" id="PS50871">
    <property type="entry name" value="C1Q"/>
    <property type="match status" value="1"/>
</dbReference>
<dbReference type="GO" id="GO:0005576">
    <property type="term" value="C:extracellular region"/>
    <property type="evidence" value="ECO:0007669"/>
    <property type="project" value="UniProtKB-SubCell"/>
</dbReference>
<proteinExistence type="predicted"/>
<dbReference type="InterPro" id="IPR008983">
    <property type="entry name" value="Tumour_necrosis_fac-like_dom"/>
</dbReference>
<keyword evidence="3 4" id="KW-0732">Signal</keyword>
<dbReference type="OrthoDB" id="6161780at2759"/>
<feature type="chain" id="PRO_5034842834" evidence="4">
    <location>
        <begin position="19"/>
        <end position="194"/>
    </location>
</feature>
<reference evidence="7" key="1">
    <citation type="submission" date="2025-08" db="UniProtKB">
        <authorList>
            <consortium name="RefSeq"/>
        </authorList>
    </citation>
    <scope>IDENTIFICATION</scope>
    <source>
        <tissue evidence="7">Whole sample</tissue>
    </source>
</reference>
<sequence>MKLIVGILLYCLFLYVRGKQSTQQKKLESLKSLIFNNAKATVTLNSTDLKQLLSLSRPSLGKANTAYSGRKIGFYVSLKSSSNYGSRQTVKFDSILVNDGNGYDDRTGVFTCPVAGTYMFVVDVQLNKYAYLSIMLNKTAVARLYRDSKAPILQASRTILLKLKQGDHIKIVCENNNVNINGNLYSGFTGTFLY</sequence>
<evidence type="ECO:0000256" key="2">
    <source>
        <dbReference type="ARBA" id="ARBA00022525"/>
    </source>
</evidence>
<organism evidence="6 7">
    <name type="scientific">Crassostrea virginica</name>
    <name type="common">Eastern oyster</name>
    <dbReference type="NCBI Taxonomy" id="6565"/>
    <lineage>
        <taxon>Eukaryota</taxon>
        <taxon>Metazoa</taxon>
        <taxon>Spiralia</taxon>
        <taxon>Lophotrochozoa</taxon>
        <taxon>Mollusca</taxon>
        <taxon>Bivalvia</taxon>
        <taxon>Autobranchia</taxon>
        <taxon>Pteriomorphia</taxon>
        <taxon>Ostreida</taxon>
        <taxon>Ostreoidea</taxon>
        <taxon>Ostreidae</taxon>
        <taxon>Crassostrea</taxon>
    </lineage>
</organism>
<dbReference type="SUPFAM" id="SSF49842">
    <property type="entry name" value="TNF-like"/>
    <property type="match status" value="1"/>
</dbReference>
<dbReference type="PANTHER" id="PTHR22923:SF116">
    <property type="entry name" value="C1Q DOMAIN-CONTAINING PROTEIN"/>
    <property type="match status" value="1"/>
</dbReference>
<evidence type="ECO:0000259" key="5">
    <source>
        <dbReference type="PROSITE" id="PS50871"/>
    </source>
</evidence>
<dbReference type="Pfam" id="PF00386">
    <property type="entry name" value="C1q"/>
    <property type="match status" value="1"/>
</dbReference>
<keyword evidence="6" id="KW-1185">Reference proteome</keyword>
<evidence type="ECO:0000256" key="3">
    <source>
        <dbReference type="ARBA" id="ARBA00022729"/>
    </source>
</evidence>
<evidence type="ECO:0000313" key="7">
    <source>
        <dbReference type="RefSeq" id="XP_022295459.1"/>
    </source>
</evidence>
<dbReference type="InterPro" id="IPR050822">
    <property type="entry name" value="Cerebellin_Synaptic_Org"/>
</dbReference>
<feature type="signal peptide" evidence="4">
    <location>
        <begin position="1"/>
        <end position="18"/>
    </location>
</feature>
<evidence type="ECO:0000256" key="1">
    <source>
        <dbReference type="ARBA" id="ARBA00004613"/>
    </source>
</evidence>
<evidence type="ECO:0000256" key="4">
    <source>
        <dbReference type="SAM" id="SignalP"/>
    </source>
</evidence>
<protein>
    <submittedName>
        <fullName evidence="7">Complement C1q-like protein 2</fullName>
    </submittedName>
</protein>
<dbReference type="AlphaFoldDB" id="A0A8B8AYR3"/>
<evidence type="ECO:0000313" key="6">
    <source>
        <dbReference type="Proteomes" id="UP000694844"/>
    </source>
</evidence>
<comment type="subcellular location">
    <subcellularLocation>
        <location evidence="1">Secreted</location>
    </subcellularLocation>
</comment>
<feature type="domain" description="C1q" evidence="5">
    <location>
        <begin position="67"/>
        <end position="194"/>
    </location>
</feature>
<keyword evidence="2" id="KW-0964">Secreted</keyword>
<dbReference type="RefSeq" id="XP_022295459.1">
    <property type="nucleotide sequence ID" value="XM_022439751.1"/>
</dbReference>
<name>A0A8B8AYR3_CRAVI</name>
<dbReference type="Proteomes" id="UP000694844">
    <property type="component" value="Chromosome 7"/>
</dbReference>
<dbReference type="PRINTS" id="PR00007">
    <property type="entry name" value="COMPLEMNTC1Q"/>
</dbReference>
<accession>A0A8B8AYR3</accession>
<dbReference type="GeneID" id="111105451"/>
<dbReference type="Gene3D" id="2.60.120.40">
    <property type="match status" value="1"/>
</dbReference>
<dbReference type="KEGG" id="cvn:111105451"/>
<gene>
    <name evidence="7" type="primary">LOC111105451</name>
</gene>